<comment type="caution">
    <text evidence="1">The sequence shown here is derived from an EMBL/GenBank/DDBJ whole genome shotgun (WGS) entry which is preliminary data.</text>
</comment>
<dbReference type="EMBL" id="JAMBOL010000005">
    <property type="protein sequence ID" value="MCM3714082.1"/>
    <property type="molecule type" value="Genomic_DNA"/>
</dbReference>
<accession>A0A9X2IP48</accession>
<dbReference type="AlphaFoldDB" id="A0A9X2IP48"/>
<protein>
    <submittedName>
        <fullName evidence="1">Uncharacterized protein</fullName>
    </submittedName>
</protein>
<gene>
    <name evidence="1" type="ORF">M3202_08275</name>
</gene>
<organism evidence="1 2">
    <name type="scientific">Halalkalibacter oceani</name>
    <dbReference type="NCBI Taxonomy" id="1653776"/>
    <lineage>
        <taxon>Bacteria</taxon>
        <taxon>Bacillati</taxon>
        <taxon>Bacillota</taxon>
        <taxon>Bacilli</taxon>
        <taxon>Bacillales</taxon>
        <taxon>Bacillaceae</taxon>
        <taxon>Halalkalibacter</taxon>
    </lineage>
</organism>
<proteinExistence type="predicted"/>
<evidence type="ECO:0000313" key="1">
    <source>
        <dbReference type="EMBL" id="MCM3714082.1"/>
    </source>
</evidence>
<sequence>MDKAIIASDIKNKNMADLLDYLRQFERATRGTPSSAHKELVLQQVLQVDDDEARMKHAEALDQQDSPTSLELAAHVCASAYA</sequence>
<reference evidence="1" key="1">
    <citation type="submission" date="2022-05" db="EMBL/GenBank/DDBJ databases">
        <title>Comparative Genomics of Spacecraft Associated Microbes.</title>
        <authorList>
            <person name="Tran M.T."/>
            <person name="Wright A."/>
            <person name="Seuylemezian A."/>
            <person name="Eisen J."/>
            <person name="Coil D."/>
        </authorList>
    </citation>
    <scope>NUCLEOTIDE SEQUENCE</scope>
    <source>
        <strain evidence="1">214.1.1</strain>
    </source>
</reference>
<name>A0A9X2IP48_9BACI</name>
<evidence type="ECO:0000313" key="2">
    <source>
        <dbReference type="Proteomes" id="UP001139179"/>
    </source>
</evidence>
<dbReference type="RefSeq" id="WP_251222873.1">
    <property type="nucleotide sequence ID" value="NZ_JAMBOL010000005.1"/>
</dbReference>
<dbReference type="Proteomes" id="UP001139179">
    <property type="component" value="Unassembled WGS sequence"/>
</dbReference>
<keyword evidence="2" id="KW-1185">Reference proteome</keyword>